<sequence length="91" mass="10952">MRRYYARFCAYYDSLKTETAWLKLFVPYFLWWTFYLVVLFPIIKHIIQVLIKHKEYSGNNIVYAIAVSLFFSVVLSGIKSYGNRKKKKPEQ</sequence>
<dbReference type="Proteomes" id="UP000186015">
    <property type="component" value="Unassembled WGS sequence"/>
</dbReference>
<protein>
    <submittedName>
        <fullName evidence="2">Uncharacterized protein</fullName>
    </submittedName>
</protein>
<feature type="transmembrane region" description="Helical" evidence="1">
    <location>
        <begin position="21"/>
        <end position="41"/>
    </location>
</feature>
<keyword evidence="1" id="KW-0812">Transmembrane</keyword>
<evidence type="ECO:0000256" key="1">
    <source>
        <dbReference type="SAM" id="Phobius"/>
    </source>
</evidence>
<dbReference type="OrthoDB" id="1824755at2"/>
<keyword evidence="1" id="KW-1133">Transmembrane helix</keyword>
<gene>
    <name evidence="2" type="ORF">SAMN05216469_1363</name>
</gene>
<dbReference type="EMBL" id="FOAT01000036">
    <property type="protein sequence ID" value="SEL46069.1"/>
    <property type="molecule type" value="Genomic_DNA"/>
</dbReference>
<dbReference type="RefSeq" id="WP_074836403.1">
    <property type="nucleotide sequence ID" value="NZ_FOAT01000036.1"/>
</dbReference>
<feature type="transmembrane region" description="Helical" evidence="1">
    <location>
        <begin position="61"/>
        <end position="78"/>
    </location>
</feature>
<proteinExistence type="predicted"/>
<name>A0A1H7QE08_RUMAL</name>
<dbReference type="AlphaFoldDB" id="A0A1H7QE08"/>
<keyword evidence="1" id="KW-0472">Membrane</keyword>
<evidence type="ECO:0000313" key="3">
    <source>
        <dbReference type="Proteomes" id="UP000186015"/>
    </source>
</evidence>
<organism evidence="2 3">
    <name type="scientific">Ruminococcus albus</name>
    <dbReference type="NCBI Taxonomy" id="1264"/>
    <lineage>
        <taxon>Bacteria</taxon>
        <taxon>Bacillati</taxon>
        <taxon>Bacillota</taxon>
        <taxon>Clostridia</taxon>
        <taxon>Eubacteriales</taxon>
        <taxon>Oscillospiraceae</taxon>
        <taxon>Ruminococcus</taxon>
    </lineage>
</organism>
<accession>A0A1H7QE08</accession>
<evidence type="ECO:0000313" key="2">
    <source>
        <dbReference type="EMBL" id="SEL46069.1"/>
    </source>
</evidence>
<reference evidence="2 3" key="1">
    <citation type="submission" date="2016-10" db="EMBL/GenBank/DDBJ databases">
        <authorList>
            <person name="de Groot N.N."/>
        </authorList>
    </citation>
    <scope>NUCLEOTIDE SEQUENCE [LARGE SCALE GENOMIC DNA]</scope>
    <source>
        <strain evidence="2 3">KH2T6</strain>
    </source>
</reference>